<proteinExistence type="predicted"/>
<feature type="transmembrane region" description="Helical" evidence="1">
    <location>
        <begin position="20"/>
        <end position="42"/>
    </location>
</feature>
<evidence type="ECO:0000313" key="3">
    <source>
        <dbReference type="Proteomes" id="UP000291301"/>
    </source>
</evidence>
<accession>A0A4R0PKX3</accession>
<keyword evidence="1" id="KW-0472">Membrane</keyword>
<dbReference type="AlphaFoldDB" id="A0A4R0PKX3"/>
<evidence type="ECO:0000256" key="1">
    <source>
        <dbReference type="SAM" id="Phobius"/>
    </source>
</evidence>
<keyword evidence="3" id="KW-1185">Reference proteome</keyword>
<protein>
    <recommendedName>
        <fullName evidence="4">Flp family type IVb pilin</fullName>
    </recommendedName>
</protein>
<keyword evidence="1" id="KW-0812">Transmembrane</keyword>
<organism evidence="2 3">
    <name type="scientific">Oricola cellulosilytica</name>
    <dbReference type="NCBI Taxonomy" id="1429082"/>
    <lineage>
        <taxon>Bacteria</taxon>
        <taxon>Pseudomonadati</taxon>
        <taxon>Pseudomonadota</taxon>
        <taxon>Alphaproteobacteria</taxon>
        <taxon>Hyphomicrobiales</taxon>
        <taxon>Ahrensiaceae</taxon>
        <taxon>Oricola</taxon>
    </lineage>
</organism>
<sequence>MRRGMQLLRVFAQEEDGIALTEYLILLGLLIAGAIAAVIIAGTNLAAAWNSWAGFFTNLNYN</sequence>
<keyword evidence="1" id="KW-1133">Transmembrane helix</keyword>
<gene>
    <name evidence="2" type="ORF">E0D97_01720</name>
</gene>
<dbReference type="Proteomes" id="UP000291301">
    <property type="component" value="Unassembled WGS sequence"/>
</dbReference>
<reference evidence="2 3" key="1">
    <citation type="journal article" date="2015" name="Antonie Van Leeuwenhoek">
        <title>Oricola cellulosilytica gen. nov., sp. nov., a cellulose-degrading bacterium of the family Phyllobacteriaceae isolated from surface seashore water, and emended descriptions of Mesorhizobium loti and Phyllobacterium myrsinacearum.</title>
        <authorList>
            <person name="Hameed A."/>
            <person name="Shahina M."/>
            <person name="Lai W.A."/>
            <person name="Lin S.Y."/>
            <person name="Young L.S."/>
            <person name="Liu Y.C."/>
            <person name="Hsu Y.H."/>
            <person name="Young C.C."/>
        </authorList>
    </citation>
    <scope>NUCLEOTIDE SEQUENCE [LARGE SCALE GENOMIC DNA]</scope>
    <source>
        <strain evidence="2 3">KCTC 52183</strain>
    </source>
</reference>
<evidence type="ECO:0008006" key="4">
    <source>
        <dbReference type="Google" id="ProtNLM"/>
    </source>
</evidence>
<comment type="caution">
    <text evidence="2">The sequence shown here is derived from an EMBL/GenBank/DDBJ whole genome shotgun (WGS) entry which is preliminary data.</text>
</comment>
<dbReference type="EMBL" id="SJST01000001">
    <property type="protein sequence ID" value="TCD16179.1"/>
    <property type="molecule type" value="Genomic_DNA"/>
</dbReference>
<evidence type="ECO:0000313" key="2">
    <source>
        <dbReference type="EMBL" id="TCD16179.1"/>
    </source>
</evidence>
<name>A0A4R0PKX3_9HYPH</name>